<evidence type="ECO:0000256" key="7">
    <source>
        <dbReference type="ARBA" id="ARBA00023125"/>
    </source>
</evidence>
<evidence type="ECO:0000313" key="12">
    <source>
        <dbReference type="Proteomes" id="UP000263486"/>
    </source>
</evidence>
<protein>
    <recommendedName>
        <fullName evidence="13">RNA polymerase sigma-54 factor</fullName>
    </recommendedName>
</protein>
<dbReference type="PANTHER" id="PTHR32248:SF4">
    <property type="entry name" value="RNA POLYMERASE SIGMA-54 FACTOR"/>
    <property type="match status" value="1"/>
</dbReference>
<gene>
    <name evidence="11" type="ORF">DYH56_09795</name>
</gene>
<dbReference type="PIRSF" id="PIRSF000774">
    <property type="entry name" value="RpoN"/>
    <property type="match status" value="1"/>
</dbReference>
<dbReference type="InterPro" id="IPR000394">
    <property type="entry name" value="RNA_pol_sigma_54"/>
</dbReference>
<dbReference type="Pfam" id="PF04963">
    <property type="entry name" value="Sigma54_CBD"/>
    <property type="match status" value="1"/>
</dbReference>
<sequence length="385" mass="44759">MDILLGTKQVLSQKNIKKLKILEMNTDELNSFLWEFKSENFIPTTELTNEIYEKKEDSLEEFLWDQLRFLKIGRLEKEICRYFAESLDDKGYLNISLNAAARKFKTTIFKVKEAKETLETLEPAGIGAGNLKEAIIIQSRNHEELKKISPKIWDDILNMRLDRAAIKLGISVTALKDLIAPVRNFISYPRRDFASKKARIQSSDIMISNELILTLDKRYEYQFDGGELSQFLSRKKLKEIDSINLALEARRKTLLNIAHFILEKQRKFFCGGYMVPLKLSDVAGELELHISTISRACKDKILEYNCKQYKLNDFFVGEAGKGCSSQRLSVEIQKLVDAEDKFNPYSDEEIRKRLEEKDTVVARRTVTKYRERLGILKGRLRKNYE</sequence>
<comment type="similarity">
    <text evidence="1">Belongs to the sigma-54 factor family.</text>
</comment>
<dbReference type="Gene3D" id="1.10.10.1330">
    <property type="entry name" value="RNA polymerase sigma-54 factor, core-binding domain"/>
    <property type="match status" value="1"/>
</dbReference>
<feature type="domain" description="RNA polymerase sigma factor 54 core-binding" evidence="10">
    <location>
        <begin position="53"/>
        <end position="209"/>
    </location>
</feature>
<dbReference type="Gene3D" id="1.10.10.60">
    <property type="entry name" value="Homeodomain-like"/>
    <property type="match status" value="1"/>
</dbReference>
<dbReference type="PRINTS" id="PR00045">
    <property type="entry name" value="SIGMA54FCT"/>
</dbReference>
<proteinExistence type="inferred from homology"/>
<dbReference type="InterPro" id="IPR007634">
    <property type="entry name" value="RNA_pol_sigma_54_DNA-bd"/>
</dbReference>
<dbReference type="RefSeq" id="WP_114642687.1">
    <property type="nucleotide sequence ID" value="NZ_JAACIO010000018.1"/>
</dbReference>
<evidence type="ECO:0008006" key="13">
    <source>
        <dbReference type="Google" id="ProtNLM"/>
    </source>
</evidence>
<keyword evidence="3" id="KW-0808">Transferase</keyword>
<accession>A0ABX9KFX8</accession>
<evidence type="ECO:0000256" key="4">
    <source>
        <dbReference type="ARBA" id="ARBA00022695"/>
    </source>
</evidence>
<keyword evidence="8" id="KW-0804">Transcription</keyword>
<dbReference type="PROSITE" id="PS50044">
    <property type="entry name" value="SIGMA54_3"/>
    <property type="match status" value="1"/>
</dbReference>
<dbReference type="Pfam" id="PF04552">
    <property type="entry name" value="Sigma54_DBD"/>
    <property type="match status" value="1"/>
</dbReference>
<evidence type="ECO:0000256" key="2">
    <source>
        <dbReference type="ARBA" id="ARBA00022478"/>
    </source>
</evidence>
<dbReference type="PROSITE" id="PS00718">
    <property type="entry name" value="SIGMA54_2"/>
    <property type="match status" value="1"/>
</dbReference>
<dbReference type="InterPro" id="IPR007046">
    <property type="entry name" value="RNA_pol_sigma_54_core-bd"/>
</dbReference>
<evidence type="ECO:0000259" key="10">
    <source>
        <dbReference type="Pfam" id="PF04963"/>
    </source>
</evidence>
<dbReference type="PROSITE" id="PS00717">
    <property type="entry name" value="SIGMA54_1"/>
    <property type="match status" value="1"/>
</dbReference>
<reference evidence="11 12" key="1">
    <citation type="submission" date="2018-08" db="EMBL/GenBank/DDBJ databases">
        <title>Draft genome sequence of Psychrilyobacter sp. strain SD5 isolated from Black Sea water.</title>
        <authorList>
            <person name="Yadav S."/>
            <person name="Villanueva L."/>
            <person name="Damste J.S.S."/>
        </authorList>
    </citation>
    <scope>NUCLEOTIDE SEQUENCE [LARGE SCALE GENOMIC DNA]</scope>
    <source>
        <strain evidence="11 12">SD5</strain>
    </source>
</reference>
<evidence type="ECO:0000256" key="1">
    <source>
        <dbReference type="ARBA" id="ARBA00008798"/>
    </source>
</evidence>
<dbReference type="EMBL" id="QUAJ01000016">
    <property type="protein sequence ID" value="REI40766.1"/>
    <property type="molecule type" value="Genomic_DNA"/>
</dbReference>
<evidence type="ECO:0000256" key="3">
    <source>
        <dbReference type="ARBA" id="ARBA00022679"/>
    </source>
</evidence>
<name>A0ABX9KFX8_9FUSO</name>
<keyword evidence="7" id="KW-0238">DNA-binding</keyword>
<dbReference type="InterPro" id="IPR038709">
    <property type="entry name" value="RpoN_core-bd_sf"/>
</dbReference>
<keyword evidence="6" id="KW-0731">Sigma factor</keyword>
<evidence type="ECO:0000259" key="9">
    <source>
        <dbReference type="Pfam" id="PF04552"/>
    </source>
</evidence>
<comment type="caution">
    <text evidence="11">The sequence shown here is derived from an EMBL/GenBank/DDBJ whole genome shotgun (WGS) entry which is preliminary data.</text>
</comment>
<keyword evidence="12" id="KW-1185">Reference proteome</keyword>
<evidence type="ECO:0000256" key="8">
    <source>
        <dbReference type="ARBA" id="ARBA00023163"/>
    </source>
</evidence>
<organism evidence="11 12">
    <name type="scientific">Psychrilyobacter piezotolerans</name>
    <dbReference type="NCBI Taxonomy" id="2293438"/>
    <lineage>
        <taxon>Bacteria</taxon>
        <taxon>Fusobacteriati</taxon>
        <taxon>Fusobacteriota</taxon>
        <taxon>Fusobacteriia</taxon>
        <taxon>Fusobacteriales</taxon>
        <taxon>Fusobacteriaceae</taxon>
        <taxon>Psychrilyobacter</taxon>
    </lineage>
</organism>
<dbReference type="PANTHER" id="PTHR32248">
    <property type="entry name" value="RNA POLYMERASE SIGMA-54 FACTOR"/>
    <property type="match status" value="1"/>
</dbReference>
<evidence type="ECO:0000256" key="6">
    <source>
        <dbReference type="ARBA" id="ARBA00023082"/>
    </source>
</evidence>
<keyword evidence="4" id="KW-0548">Nucleotidyltransferase</keyword>
<dbReference type="Proteomes" id="UP000263486">
    <property type="component" value="Unassembled WGS sequence"/>
</dbReference>
<evidence type="ECO:0000313" key="11">
    <source>
        <dbReference type="EMBL" id="REI40766.1"/>
    </source>
</evidence>
<feature type="domain" description="RNA polymerase sigma factor 54 DNA-binding" evidence="9">
    <location>
        <begin position="234"/>
        <end position="382"/>
    </location>
</feature>
<keyword evidence="5" id="KW-0805">Transcription regulation</keyword>
<keyword evidence="2" id="KW-0240">DNA-directed RNA polymerase</keyword>
<evidence type="ECO:0000256" key="5">
    <source>
        <dbReference type="ARBA" id="ARBA00023015"/>
    </source>
</evidence>